<name>A0A813G3M9_POLGL</name>
<keyword evidence="3" id="KW-1185">Reference proteome</keyword>
<dbReference type="Proteomes" id="UP000654075">
    <property type="component" value="Unassembled WGS sequence"/>
</dbReference>
<feature type="non-terminal residue" evidence="2">
    <location>
        <position position="1"/>
    </location>
</feature>
<accession>A0A813G3M9</accession>
<reference evidence="2" key="1">
    <citation type="submission" date="2021-02" db="EMBL/GenBank/DDBJ databases">
        <authorList>
            <person name="Dougan E. K."/>
            <person name="Rhodes N."/>
            <person name="Thang M."/>
            <person name="Chan C."/>
        </authorList>
    </citation>
    <scope>NUCLEOTIDE SEQUENCE</scope>
</reference>
<keyword evidence="1" id="KW-1133">Transmembrane helix</keyword>
<organism evidence="2 3">
    <name type="scientific">Polarella glacialis</name>
    <name type="common">Dinoflagellate</name>
    <dbReference type="NCBI Taxonomy" id="89957"/>
    <lineage>
        <taxon>Eukaryota</taxon>
        <taxon>Sar</taxon>
        <taxon>Alveolata</taxon>
        <taxon>Dinophyceae</taxon>
        <taxon>Suessiales</taxon>
        <taxon>Suessiaceae</taxon>
        <taxon>Polarella</taxon>
    </lineage>
</organism>
<evidence type="ECO:0000313" key="2">
    <source>
        <dbReference type="EMBL" id="CAE8621170.1"/>
    </source>
</evidence>
<evidence type="ECO:0000313" key="3">
    <source>
        <dbReference type="Proteomes" id="UP000654075"/>
    </source>
</evidence>
<keyword evidence="1" id="KW-0812">Transmembrane</keyword>
<dbReference type="EMBL" id="CAJNNV010027660">
    <property type="protein sequence ID" value="CAE8621170.1"/>
    <property type="molecule type" value="Genomic_DNA"/>
</dbReference>
<proteinExistence type="predicted"/>
<dbReference type="OrthoDB" id="5959761at2759"/>
<comment type="caution">
    <text evidence="2">The sequence shown here is derived from an EMBL/GenBank/DDBJ whole genome shotgun (WGS) entry which is preliminary data.</text>
</comment>
<keyword evidence="1" id="KW-0472">Membrane</keyword>
<protein>
    <submittedName>
        <fullName evidence="2">Uncharacterized protein</fullName>
    </submittedName>
</protein>
<sequence length="603" mass="64663">VKKLVMGTQQQWFARSSLIHGVSCWYGWSYVFVGVQGLSRDEIHGCEKGMPGRMSVVTQTPRVAEKPYLVFEEDGAWMVYVPVFSNSPTAGPSEKGASGIARKLRMPNEVFVATPSMSTAEINSGMNGKSGLLLTPGVYRLSAPLVVREHRFVVLGLGFATLVSPPMLSCIQVEDDLVDVRIAGLILDAGTPATSTFALPLLQWGSRVNHTSSPEDSPGVASDIFARIGSFAYLGCEPMRAGSMIEINANGVVLDNVWVWHADHDDCSGFDPGFHRGMAHYPFMSDQCRSKHGVAVHGHFITAYGLAVEHIVDGHLTWWTGEYGQAFFYQAELPYHKALPAGSVGYAVAPTVLYHLAVGLGVYMIVPTEVAAAGFFISPYSDLRNVITIVVGAKPTIFSSQVCFWLSKDKFDCFQPDSCENMRCWTATIPHIDPTSLPGLNHLGFRKPPGDASASLLGELPAGQVRAPAQQEIEVLLAMADQAAFALSSPSTAQPTQAGPLETRRKAYLNNINNNAVAYEKRASGSVGAVPHEKQASGSVGVLMVILCAMCPVPILCAAFMMLARNSPQVPLRLGASCSSAPAQESTAMLSAESPTSTPRPSA</sequence>
<gene>
    <name evidence="2" type="ORF">PGLA1383_LOCUS38692</name>
</gene>
<feature type="transmembrane region" description="Helical" evidence="1">
    <location>
        <begin position="540"/>
        <end position="564"/>
    </location>
</feature>
<evidence type="ECO:0000256" key="1">
    <source>
        <dbReference type="SAM" id="Phobius"/>
    </source>
</evidence>
<dbReference type="AlphaFoldDB" id="A0A813G3M9"/>